<dbReference type="AlphaFoldDB" id="A0A6M1LH40"/>
<dbReference type="Gene3D" id="1.10.287.110">
    <property type="entry name" value="DnaJ domain"/>
    <property type="match status" value="1"/>
</dbReference>
<dbReference type="CDD" id="cd06257">
    <property type="entry name" value="DnaJ"/>
    <property type="match status" value="1"/>
</dbReference>
<dbReference type="PROSITE" id="PS50076">
    <property type="entry name" value="DNAJ_2"/>
    <property type="match status" value="1"/>
</dbReference>
<dbReference type="EMBL" id="JAAIKB010000002">
    <property type="protein sequence ID" value="NGM19487.1"/>
    <property type="molecule type" value="Genomic_DNA"/>
</dbReference>
<accession>A0A6M1LH40</accession>
<dbReference type="SUPFAM" id="SSF46565">
    <property type="entry name" value="Chaperone J-domain"/>
    <property type="match status" value="1"/>
</dbReference>
<dbReference type="Proteomes" id="UP000475385">
    <property type="component" value="Unassembled WGS sequence"/>
</dbReference>
<name>A0A6M1LH40_9PROT</name>
<keyword evidence="2 6" id="KW-0812">Transmembrane</keyword>
<dbReference type="InterPro" id="IPR036869">
    <property type="entry name" value="J_dom_sf"/>
</dbReference>
<comment type="caution">
    <text evidence="8">The sequence shown here is derived from an EMBL/GenBank/DDBJ whole genome shotgun (WGS) entry which is preliminary data.</text>
</comment>
<evidence type="ECO:0000256" key="1">
    <source>
        <dbReference type="ARBA" id="ARBA00004167"/>
    </source>
</evidence>
<keyword evidence="3 6" id="KW-1133">Transmembrane helix</keyword>
<gene>
    <name evidence="8" type="ORF">G3576_05645</name>
</gene>
<evidence type="ECO:0000256" key="6">
    <source>
        <dbReference type="SAM" id="Phobius"/>
    </source>
</evidence>
<evidence type="ECO:0000313" key="9">
    <source>
        <dbReference type="Proteomes" id="UP000475385"/>
    </source>
</evidence>
<feature type="transmembrane region" description="Helical" evidence="6">
    <location>
        <begin position="33"/>
        <end position="50"/>
    </location>
</feature>
<comment type="similarity">
    <text evidence="5">Belongs to the TIM14 family.</text>
</comment>
<evidence type="ECO:0000313" key="8">
    <source>
        <dbReference type="EMBL" id="NGM19487.1"/>
    </source>
</evidence>
<dbReference type="PANTHER" id="PTHR12763">
    <property type="match status" value="1"/>
</dbReference>
<reference evidence="8 9" key="1">
    <citation type="submission" date="2020-03" db="EMBL/GenBank/DDBJ databases">
        <title>Roseomonas stagni sp. nov., isolated from pond water in Japan.</title>
        <authorList>
            <person name="Furuhata K."/>
            <person name="Miyamoto H."/>
            <person name="Goto K."/>
        </authorList>
    </citation>
    <scope>NUCLEOTIDE SEQUENCE [LARGE SCALE GENOMIC DNA]</scope>
    <source>
        <strain evidence="8 9">PeD5</strain>
    </source>
</reference>
<evidence type="ECO:0000256" key="3">
    <source>
        <dbReference type="ARBA" id="ARBA00022989"/>
    </source>
</evidence>
<keyword evidence="4 6" id="KW-0472">Membrane</keyword>
<evidence type="ECO:0000256" key="2">
    <source>
        <dbReference type="ARBA" id="ARBA00022692"/>
    </source>
</evidence>
<keyword evidence="9" id="KW-1185">Reference proteome</keyword>
<evidence type="ECO:0000256" key="4">
    <source>
        <dbReference type="ARBA" id="ARBA00023136"/>
    </source>
</evidence>
<evidence type="ECO:0000256" key="5">
    <source>
        <dbReference type="ARBA" id="ARBA00038105"/>
    </source>
</evidence>
<comment type="subcellular location">
    <subcellularLocation>
        <location evidence="1">Membrane</location>
        <topology evidence="1">Single-pass membrane protein</topology>
    </subcellularLocation>
</comment>
<feature type="domain" description="J" evidence="7">
    <location>
        <begin position="178"/>
        <end position="229"/>
    </location>
</feature>
<organism evidence="8 9">
    <name type="scientific">Falsiroseomonas algicola</name>
    <dbReference type="NCBI Taxonomy" id="2716930"/>
    <lineage>
        <taxon>Bacteria</taxon>
        <taxon>Pseudomonadati</taxon>
        <taxon>Pseudomonadota</taxon>
        <taxon>Alphaproteobacteria</taxon>
        <taxon>Acetobacterales</taxon>
        <taxon>Roseomonadaceae</taxon>
        <taxon>Falsiroseomonas</taxon>
    </lineage>
</organism>
<dbReference type="PANTHER" id="PTHR12763:SF28">
    <property type="entry name" value="GEO10507P1-RELATED"/>
    <property type="match status" value="1"/>
</dbReference>
<evidence type="ECO:0000259" key="7">
    <source>
        <dbReference type="PROSITE" id="PS50076"/>
    </source>
</evidence>
<feature type="transmembrane region" description="Helical" evidence="6">
    <location>
        <begin position="57"/>
        <end position="72"/>
    </location>
</feature>
<sequence>MAYLALGALALVALLGLAQLFVAAKPGQVKSALVWGGAGLGIGLILLMLATGRGAQFFWALALLAPAAWRWWKGRRAAATFARGGTAAPGQASDVETEALAMTLDHDSGRMTGRVKAGRFAGQDLADLDLAASLALLAELAALDPDGVPLLEAWLDRAHPEWRDTPPPRPSGPLTRAEALEILGLAEGATPAEIKAAHRRLMRSAHPDQGGSDWLAARLNEARDLLLPE</sequence>
<dbReference type="RefSeq" id="WP_164693385.1">
    <property type="nucleotide sequence ID" value="NZ_JAAIKB010000002.1"/>
</dbReference>
<dbReference type="InterPro" id="IPR001623">
    <property type="entry name" value="DnaJ_domain"/>
</dbReference>
<dbReference type="GO" id="GO:0016020">
    <property type="term" value="C:membrane"/>
    <property type="evidence" value="ECO:0007669"/>
    <property type="project" value="UniProtKB-SubCell"/>
</dbReference>
<proteinExistence type="inferred from homology"/>
<protein>
    <submittedName>
        <fullName evidence="8">Molecular chaperone DnaJ</fullName>
    </submittedName>
</protein>